<keyword evidence="3" id="KW-1185">Reference proteome</keyword>
<name>A0ABS9TBS8_9PSEU</name>
<feature type="region of interest" description="Disordered" evidence="1">
    <location>
        <begin position="1"/>
        <end position="65"/>
    </location>
</feature>
<dbReference type="EMBL" id="JAKXMK010000007">
    <property type="protein sequence ID" value="MCH6166004.1"/>
    <property type="molecule type" value="Genomic_DNA"/>
</dbReference>
<sequence>MGDSVAGRPTGGGGRPDRRHSAGSSVLTPPTGVPAVPAQRKPAPAPASRKPQAPPVTPPAPPVQPTVVEPCTCGHAREAHEHYRSGTDCGVCGATGCSAYRARGGSVSSMLRRLGLID</sequence>
<dbReference type="RefSeq" id="WP_241036013.1">
    <property type="nucleotide sequence ID" value="NZ_BAAAJF010000078.1"/>
</dbReference>
<reference evidence="2 3" key="1">
    <citation type="submission" date="2022-03" db="EMBL/GenBank/DDBJ databases">
        <title>Pseudonocardia alaer sp. nov., a novel actinomycete isolated from reed forest soil.</title>
        <authorList>
            <person name="Wang L."/>
        </authorList>
    </citation>
    <scope>NUCLEOTIDE SEQUENCE [LARGE SCALE GENOMIC DNA]</scope>
    <source>
        <strain evidence="2 3">Y-16303</strain>
    </source>
</reference>
<evidence type="ECO:0000313" key="2">
    <source>
        <dbReference type="EMBL" id="MCH6166004.1"/>
    </source>
</evidence>
<accession>A0ABS9TBS8</accession>
<dbReference type="Proteomes" id="UP001299970">
    <property type="component" value="Unassembled WGS sequence"/>
</dbReference>
<comment type="caution">
    <text evidence="2">The sequence shown here is derived from an EMBL/GenBank/DDBJ whole genome shotgun (WGS) entry which is preliminary data.</text>
</comment>
<protein>
    <submittedName>
        <fullName evidence="2">Uncharacterized protein</fullName>
    </submittedName>
</protein>
<organism evidence="2 3">
    <name type="scientific">Pseudonocardia alaniniphila</name>
    <dbReference type="NCBI Taxonomy" id="75291"/>
    <lineage>
        <taxon>Bacteria</taxon>
        <taxon>Bacillati</taxon>
        <taxon>Actinomycetota</taxon>
        <taxon>Actinomycetes</taxon>
        <taxon>Pseudonocardiales</taxon>
        <taxon>Pseudonocardiaceae</taxon>
        <taxon>Pseudonocardia</taxon>
    </lineage>
</organism>
<evidence type="ECO:0000256" key="1">
    <source>
        <dbReference type="SAM" id="MobiDB-lite"/>
    </source>
</evidence>
<evidence type="ECO:0000313" key="3">
    <source>
        <dbReference type="Proteomes" id="UP001299970"/>
    </source>
</evidence>
<feature type="compositionally biased region" description="Pro residues" evidence="1">
    <location>
        <begin position="52"/>
        <end position="64"/>
    </location>
</feature>
<proteinExistence type="predicted"/>
<gene>
    <name evidence="2" type="ORF">MMF94_09955</name>
</gene>
<feature type="compositionally biased region" description="Low complexity" evidence="1">
    <location>
        <begin position="33"/>
        <end position="51"/>
    </location>
</feature>